<protein>
    <submittedName>
        <fullName evidence="2">Uncharacterized protein</fullName>
    </submittedName>
</protein>
<dbReference type="EMBL" id="AWWV01014033">
    <property type="protein sequence ID" value="OMO59124.1"/>
    <property type="molecule type" value="Genomic_DNA"/>
</dbReference>
<comment type="caution">
    <text evidence="2">The sequence shown here is derived from an EMBL/GenBank/DDBJ whole genome shotgun (WGS) entry which is preliminary data.</text>
</comment>
<evidence type="ECO:0000313" key="2">
    <source>
        <dbReference type="EMBL" id="OMO59124.1"/>
    </source>
</evidence>
<evidence type="ECO:0000256" key="1">
    <source>
        <dbReference type="SAM" id="MobiDB-lite"/>
    </source>
</evidence>
<organism evidence="2 3">
    <name type="scientific">Corchorus capsularis</name>
    <name type="common">Jute</name>
    <dbReference type="NCBI Taxonomy" id="210143"/>
    <lineage>
        <taxon>Eukaryota</taxon>
        <taxon>Viridiplantae</taxon>
        <taxon>Streptophyta</taxon>
        <taxon>Embryophyta</taxon>
        <taxon>Tracheophyta</taxon>
        <taxon>Spermatophyta</taxon>
        <taxon>Magnoliopsida</taxon>
        <taxon>eudicotyledons</taxon>
        <taxon>Gunneridae</taxon>
        <taxon>Pentapetalae</taxon>
        <taxon>rosids</taxon>
        <taxon>malvids</taxon>
        <taxon>Malvales</taxon>
        <taxon>Malvaceae</taxon>
        <taxon>Grewioideae</taxon>
        <taxon>Apeibeae</taxon>
        <taxon>Corchorus</taxon>
    </lineage>
</organism>
<keyword evidence="3" id="KW-1185">Reference proteome</keyword>
<gene>
    <name evidence="2" type="ORF">CCACVL1_25069</name>
</gene>
<evidence type="ECO:0000313" key="3">
    <source>
        <dbReference type="Proteomes" id="UP000188268"/>
    </source>
</evidence>
<dbReference type="Proteomes" id="UP000188268">
    <property type="component" value="Unassembled WGS sequence"/>
</dbReference>
<dbReference type="Gramene" id="OMO59124">
    <property type="protein sequence ID" value="OMO59124"/>
    <property type="gene ID" value="CCACVL1_25069"/>
</dbReference>
<feature type="region of interest" description="Disordered" evidence="1">
    <location>
        <begin position="1"/>
        <end position="21"/>
    </location>
</feature>
<reference evidence="2 3" key="1">
    <citation type="submission" date="2013-09" db="EMBL/GenBank/DDBJ databases">
        <title>Corchorus capsularis genome sequencing.</title>
        <authorList>
            <person name="Alam M."/>
            <person name="Haque M.S."/>
            <person name="Islam M.S."/>
            <person name="Emdad E.M."/>
            <person name="Islam M.M."/>
            <person name="Ahmed B."/>
            <person name="Halim A."/>
            <person name="Hossen Q.M.M."/>
            <person name="Hossain M.Z."/>
            <person name="Ahmed R."/>
            <person name="Khan M.M."/>
            <person name="Islam R."/>
            <person name="Rashid M.M."/>
            <person name="Khan S.A."/>
            <person name="Rahman M.S."/>
            <person name="Alam M."/>
        </authorList>
    </citation>
    <scope>NUCLEOTIDE SEQUENCE [LARGE SCALE GENOMIC DNA]</scope>
    <source>
        <strain evidence="3">cv. CVL-1</strain>
        <tissue evidence="2">Whole seedling</tissue>
    </source>
</reference>
<name>A0A1R3GM02_COCAP</name>
<sequence length="21" mass="2402">MAQFEPKFNLKTGPIKPDIRA</sequence>
<dbReference type="AlphaFoldDB" id="A0A1R3GM02"/>
<accession>A0A1R3GM02</accession>
<proteinExistence type="predicted"/>